<evidence type="ECO:0000313" key="2">
    <source>
        <dbReference type="EMBL" id="KAK6992474.1"/>
    </source>
</evidence>
<proteinExistence type="predicted"/>
<reference evidence="2 3" key="1">
    <citation type="journal article" date="2024" name="J Genomics">
        <title>Draft genome sequencing and assembly of Favolaschia claudopus CIRM-BRFM 2984 isolated from oak limbs.</title>
        <authorList>
            <person name="Navarro D."/>
            <person name="Drula E."/>
            <person name="Chaduli D."/>
            <person name="Cazenave R."/>
            <person name="Ahrendt S."/>
            <person name="Wang J."/>
            <person name="Lipzen A."/>
            <person name="Daum C."/>
            <person name="Barry K."/>
            <person name="Grigoriev I.V."/>
            <person name="Favel A."/>
            <person name="Rosso M.N."/>
            <person name="Martin F."/>
        </authorList>
    </citation>
    <scope>NUCLEOTIDE SEQUENCE [LARGE SCALE GENOMIC DNA]</scope>
    <source>
        <strain evidence="2 3">CIRM-BRFM 2984</strain>
    </source>
</reference>
<feature type="compositionally biased region" description="Basic residues" evidence="1">
    <location>
        <begin position="394"/>
        <end position="413"/>
    </location>
</feature>
<dbReference type="EMBL" id="JAWWNJ010000110">
    <property type="protein sequence ID" value="KAK6992474.1"/>
    <property type="molecule type" value="Genomic_DNA"/>
</dbReference>
<gene>
    <name evidence="2" type="ORF">R3P38DRAFT_2416383</name>
</gene>
<dbReference type="Proteomes" id="UP001362999">
    <property type="component" value="Unassembled WGS sequence"/>
</dbReference>
<feature type="non-terminal residue" evidence="2">
    <location>
        <position position="421"/>
    </location>
</feature>
<feature type="region of interest" description="Disordered" evidence="1">
    <location>
        <begin position="354"/>
        <end position="421"/>
    </location>
</feature>
<feature type="compositionally biased region" description="Acidic residues" evidence="1">
    <location>
        <begin position="377"/>
        <end position="388"/>
    </location>
</feature>
<accession>A0AAV9ZU02</accession>
<protein>
    <submittedName>
        <fullName evidence="2">Uncharacterized protein</fullName>
    </submittedName>
</protein>
<feature type="non-terminal residue" evidence="2">
    <location>
        <position position="1"/>
    </location>
</feature>
<organism evidence="2 3">
    <name type="scientific">Favolaschia claudopus</name>
    <dbReference type="NCBI Taxonomy" id="2862362"/>
    <lineage>
        <taxon>Eukaryota</taxon>
        <taxon>Fungi</taxon>
        <taxon>Dikarya</taxon>
        <taxon>Basidiomycota</taxon>
        <taxon>Agaricomycotina</taxon>
        <taxon>Agaricomycetes</taxon>
        <taxon>Agaricomycetidae</taxon>
        <taxon>Agaricales</taxon>
        <taxon>Marasmiineae</taxon>
        <taxon>Mycenaceae</taxon>
        <taxon>Favolaschia</taxon>
    </lineage>
</organism>
<dbReference type="AlphaFoldDB" id="A0AAV9ZU02"/>
<name>A0AAV9ZU02_9AGAR</name>
<evidence type="ECO:0000256" key="1">
    <source>
        <dbReference type="SAM" id="MobiDB-lite"/>
    </source>
</evidence>
<evidence type="ECO:0000313" key="3">
    <source>
        <dbReference type="Proteomes" id="UP001362999"/>
    </source>
</evidence>
<keyword evidence="3" id="KW-1185">Reference proteome</keyword>
<sequence>RSWKRIEKKDRRNLKMWAEGAREEILKPHIAPYTDALERGWRAERDYLRLVCNEFHARISWRLRDEEEPEEPLPEYDPLAIPEVEELDVEETAAKRERVDTLNARIGRWLKYRARRLRKPMNQRDPRKDPWAGLLAKLSGITPPHKARQGFQQYMRESYDSDIEPVVQARWQATCTGDDGTTLRTKGMDANFRASVARDLFKELPVEEQDALRLRARQEALSAREEYELKARAPPSKSPEDKQRCIDNLGPFMTNVLRGVHDHTGLSAFVVFGGPIPAQGGELRTVTVSYGRSLGAGGCFFPQWVKPRFDRDVLDFMREWLKTAYTPKDCEEAALTPPQSEDLLEGARYRMSDTDDLGWGKSANSDDESDSSSSSGEEFESGADSDAEADVRGSKKSSQAKKPKEKTKTKGKGKGKEKEVE</sequence>
<comment type="caution">
    <text evidence="2">The sequence shown here is derived from an EMBL/GenBank/DDBJ whole genome shotgun (WGS) entry which is preliminary data.</text>
</comment>